<dbReference type="Proteomes" id="UP001108029">
    <property type="component" value="Unassembled WGS sequence"/>
</dbReference>
<evidence type="ECO:0000256" key="1">
    <source>
        <dbReference type="ARBA" id="ARBA00022553"/>
    </source>
</evidence>
<gene>
    <name evidence="8" type="ORF">LJ657_17240</name>
</gene>
<feature type="compositionally biased region" description="Basic and acidic residues" evidence="5">
    <location>
        <begin position="883"/>
        <end position="892"/>
    </location>
</feature>
<evidence type="ECO:0000256" key="5">
    <source>
        <dbReference type="SAM" id="MobiDB-lite"/>
    </source>
</evidence>
<feature type="region of interest" description="Disordered" evidence="5">
    <location>
        <begin position="870"/>
        <end position="892"/>
    </location>
</feature>
<dbReference type="InterPro" id="IPR050206">
    <property type="entry name" value="FtsK/SpoIIIE/SftA"/>
</dbReference>
<dbReference type="InterPro" id="IPR000253">
    <property type="entry name" value="FHA_dom"/>
</dbReference>
<evidence type="ECO:0000256" key="2">
    <source>
        <dbReference type="ARBA" id="ARBA00022741"/>
    </source>
</evidence>
<proteinExistence type="predicted"/>
<dbReference type="PANTHER" id="PTHR22683">
    <property type="entry name" value="SPORULATION PROTEIN RELATED"/>
    <property type="match status" value="1"/>
</dbReference>
<dbReference type="Gene3D" id="3.40.50.300">
    <property type="entry name" value="P-loop containing nucleotide triphosphate hydrolases"/>
    <property type="match status" value="3"/>
</dbReference>
<dbReference type="InterPro" id="IPR008984">
    <property type="entry name" value="SMAD_FHA_dom_sf"/>
</dbReference>
<dbReference type="SUPFAM" id="SSF49879">
    <property type="entry name" value="SMAD/FHA domain"/>
    <property type="match status" value="1"/>
</dbReference>
<protein>
    <submittedName>
        <fullName evidence="8">FHA domain-containing protein</fullName>
    </submittedName>
</protein>
<dbReference type="InterPro" id="IPR002543">
    <property type="entry name" value="FtsK_dom"/>
</dbReference>
<dbReference type="SMART" id="SM00382">
    <property type="entry name" value="AAA"/>
    <property type="match status" value="2"/>
</dbReference>
<evidence type="ECO:0000256" key="3">
    <source>
        <dbReference type="ARBA" id="ARBA00022840"/>
    </source>
</evidence>
<evidence type="ECO:0000259" key="6">
    <source>
        <dbReference type="PROSITE" id="PS50006"/>
    </source>
</evidence>
<dbReference type="PROSITE" id="PS50006">
    <property type="entry name" value="FHA_DOMAIN"/>
    <property type="match status" value="1"/>
</dbReference>
<keyword evidence="2 4" id="KW-0547">Nucleotide-binding</keyword>
<feature type="binding site" evidence="4">
    <location>
        <begin position="974"/>
        <end position="981"/>
    </location>
    <ligand>
        <name>ATP</name>
        <dbReference type="ChEBI" id="CHEBI:30616"/>
    </ligand>
</feature>
<dbReference type="PROSITE" id="PS50901">
    <property type="entry name" value="FTSK"/>
    <property type="match status" value="2"/>
</dbReference>
<evidence type="ECO:0000313" key="8">
    <source>
        <dbReference type="EMBL" id="MCD9875381.1"/>
    </source>
</evidence>
<dbReference type="PANTHER" id="PTHR22683:SF1">
    <property type="entry name" value="TYPE VII SECRETION SYSTEM PROTEIN ESSC"/>
    <property type="match status" value="1"/>
</dbReference>
<dbReference type="Gene3D" id="2.60.200.20">
    <property type="match status" value="1"/>
</dbReference>
<dbReference type="GO" id="GO:0005524">
    <property type="term" value="F:ATP binding"/>
    <property type="evidence" value="ECO:0007669"/>
    <property type="project" value="UniProtKB-UniRule"/>
</dbReference>
<name>A0A9Q3Z586_9ACTN</name>
<dbReference type="CDD" id="cd01127">
    <property type="entry name" value="TrwB_TraG_TraD_VirD4"/>
    <property type="match status" value="1"/>
</dbReference>
<dbReference type="SMART" id="SM00240">
    <property type="entry name" value="FHA"/>
    <property type="match status" value="1"/>
</dbReference>
<dbReference type="InterPro" id="IPR003593">
    <property type="entry name" value="AAA+_ATPase"/>
</dbReference>
<accession>A0A9Q3Z586</accession>
<dbReference type="RefSeq" id="WP_232649490.1">
    <property type="nucleotide sequence ID" value="NZ_JAJSBI010000007.1"/>
</dbReference>
<evidence type="ECO:0000256" key="4">
    <source>
        <dbReference type="PROSITE-ProRule" id="PRU00289"/>
    </source>
</evidence>
<dbReference type="GO" id="GO:0003677">
    <property type="term" value="F:DNA binding"/>
    <property type="evidence" value="ECO:0007669"/>
    <property type="project" value="InterPro"/>
</dbReference>
<dbReference type="EMBL" id="JAJSBI010000007">
    <property type="protein sequence ID" value="MCD9875381.1"/>
    <property type="molecule type" value="Genomic_DNA"/>
</dbReference>
<keyword evidence="3 4" id="KW-0067">ATP-binding</keyword>
<feature type="domain" description="FtsK" evidence="7">
    <location>
        <begin position="958"/>
        <end position="1132"/>
    </location>
</feature>
<feature type="binding site" evidence="4">
    <location>
        <begin position="641"/>
        <end position="648"/>
    </location>
    <ligand>
        <name>ATP</name>
        <dbReference type="ChEBI" id="CHEBI:30616"/>
    </ligand>
</feature>
<dbReference type="Pfam" id="PF01580">
    <property type="entry name" value="FtsK_SpoIIIE"/>
    <property type="match status" value="2"/>
</dbReference>
<organism evidence="8 9">
    <name type="scientific">Streptomyces guryensis</name>
    <dbReference type="NCBI Taxonomy" id="2886947"/>
    <lineage>
        <taxon>Bacteria</taxon>
        <taxon>Bacillati</taxon>
        <taxon>Actinomycetota</taxon>
        <taxon>Actinomycetes</taxon>
        <taxon>Kitasatosporales</taxon>
        <taxon>Streptomycetaceae</taxon>
        <taxon>Streptomyces</taxon>
    </lineage>
</organism>
<evidence type="ECO:0000313" key="9">
    <source>
        <dbReference type="Proteomes" id="UP001108029"/>
    </source>
</evidence>
<keyword evidence="1" id="KW-0597">Phosphoprotein</keyword>
<sequence length="1404" mass="148941">MEFVFDDGGRGTEYTLTVTDPTAEVGDLAEALGQSSVALVIDGRLVAGSVGLPASGLVAGSVVAPATAVAHSRPEPPPREAWVIAGPDAGGRLPLSLGETSVGRDAACGVRIDHPGVSRHHGVLTVPTTGPVTVADQDSRNGIDVNGTLITEPTSVGEQDVIGVGGGAVLRVVRPPEDHRRASVDTVHGVRHGWRVPFHRQARRTLPAPVPLRVPQAPERRQRSPFLFTSLLAPIGLAALTVWLFHDVRFAVFAALSPLAYLASGFEERLRGRGGRRRRHRAYRTALERFEGEVAREHKAELTRRRTAGLDPAEVAFRAEAPGASLWERRAGSEDFLKLAVGVGDQPWQPQLTEPPSGAHELPAEVAEVLARYAELPRVPVQVDLGVTRVLGVDGRREAALAAARALLLQAAVATGPADLAVAVFTNSAWSARWEWTKWLPHLFDRAEGTSRLIAVGRAEADRLATELLAHHPFPEAERGVLLVVVDGAALLEGRNCPLRDLIGGRAGSTRAVVLADPLPALCEVVLSVRAGGAGELRHVATGERRGSMLTAGVGEAQARETAQALARFEDPEIALAGAGLPARTPLLPLLDLPDLTTGAFVDRWRAAARTLRARTVLGVTGEGRYEIDLDDDGPHALIAGTTGSGKSELLRTLVTGLAVGNDPDHLVFVLIDYKGGGGLDKCADLPHVVGMVTDLDDQLSIRAMRCLEAELRHRERMLRAAGVSDFRTYQRLRDTDRPELEPMPRMVVVIDEFATLVKTLPAFVDALVDVAQRGRALGVHLVMATQRPDGSVSDAIKANVKLRISLRVETPEDSRTVIDSPAAAGIGPQQWGRAFRRVSGAEVEAVQTALATTVTPTGGASERLHVAPFAFGPGLPTAEGTEESHAETGPTDLRRLVDLAREAFTAGGYPAPRRPWPDPLPRHVPLSGLDVAEAGLQTPTAGLPALVLADDPDGQRRVPLGWDPDAGNLLVFGAVGSGTTTALASLLLAWARALPPERLHMYVLDHGAGDLAPLAGLAHVGGCVRSSDRERLVRLIGLLGRELERRKAIGGADFPRWLVAVDGLGALLAGTGDDLLLDELMGRLGQVYADGPAVGIAFAGTVDRAGGIPGNWLSRTAQKVLLRLADISDYGNFGVPAREVPQAAPGRGLVAATRQVVQVAAPGAELAEAVAAVRDTWPGTHHVPAIQVLPDTVPLGGLKARARADAHPWTIPIGVAQENLEPVHLAIHEHDHVLVCGPRRSGRSTLLATIALGLREAVDAPIFAYAPRNSPVRRLPAPVRLASDLTELTTLVQENDRPPVVLIDDADVFDDFSGVFHALTSHQEPGIHVIAAARNDGEVRSSMHWLTSVRRSRSGVLLMPDSLDGDLLGVGLPRRAALPMRPGRGYLVSDGSFTAVQVAVPGD</sequence>
<reference evidence="8" key="1">
    <citation type="submission" date="2021-12" db="EMBL/GenBank/DDBJ databases">
        <authorList>
            <person name="Lee J.-H."/>
            <person name="Kim S.-B."/>
        </authorList>
    </citation>
    <scope>NUCLEOTIDE SEQUENCE</scope>
    <source>
        <strain evidence="8">NR30</strain>
    </source>
</reference>
<dbReference type="InterPro" id="IPR027417">
    <property type="entry name" value="P-loop_NTPase"/>
</dbReference>
<comment type="caution">
    <text evidence="8">The sequence shown here is derived from an EMBL/GenBank/DDBJ whole genome shotgun (WGS) entry which is preliminary data.</text>
</comment>
<keyword evidence="9" id="KW-1185">Reference proteome</keyword>
<feature type="domain" description="FHA" evidence="6">
    <location>
        <begin position="100"/>
        <end position="150"/>
    </location>
</feature>
<feature type="domain" description="FtsK" evidence="7">
    <location>
        <begin position="623"/>
        <end position="816"/>
    </location>
</feature>
<dbReference type="Pfam" id="PF00498">
    <property type="entry name" value="FHA"/>
    <property type="match status" value="1"/>
</dbReference>
<dbReference type="CDD" id="cd00060">
    <property type="entry name" value="FHA"/>
    <property type="match status" value="1"/>
</dbReference>
<evidence type="ECO:0000259" key="7">
    <source>
        <dbReference type="PROSITE" id="PS50901"/>
    </source>
</evidence>
<dbReference type="SUPFAM" id="SSF52540">
    <property type="entry name" value="P-loop containing nucleoside triphosphate hydrolases"/>
    <property type="match status" value="3"/>
</dbReference>